<evidence type="ECO:0000313" key="2">
    <source>
        <dbReference type="EMBL" id="KAJ7392373.1"/>
    </source>
</evidence>
<dbReference type="GO" id="GO:0006886">
    <property type="term" value="P:intracellular protein transport"/>
    <property type="evidence" value="ECO:0007669"/>
    <property type="project" value="InterPro"/>
</dbReference>
<dbReference type="InterPro" id="IPR048359">
    <property type="entry name" value="EXOC6_Sec15_N"/>
</dbReference>
<dbReference type="GO" id="GO:0000145">
    <property type="term" value="C:exocyst"/>
    <property type="evidence" value="ECO:0007669"/>
    <property type="project" value="TreeGrafter"/>
</dbReference>
<organism evidence="2 3">
    <name type="scientific">Desmophyllum pertusum</name>
    <dbReference type="NCBI Taxonomy" id="174260"/>
    <lineage>
        <taxon>Eukaryota</taxon>
        <taxon>Metazoa</taxon>
        <taxon>Cnidaria</taxon>
        <taxon>Anthozoa</taxon>
        <taxon>Hexacorallia</taxon>
        <taxon>Scleractinia</taxon>
        <taxon>Caryophylliina</taxon>
        <taxon>Caryophylliidae</taxon>
        <taxon>Desmophyllum</taxon>
    </lineage>
</organism>
<name>A0A9X0A2Q3_9CNID</name>
<dbReference type="Proteomes" id="UP001163046">
    <property type="component" value="Unassembled WGS sequence"/>
</dbReference>
<dbReference type="InterPro" id="IPR007225">
    <property type="entry name" value="EXOC6/Sec15"/>
</dbReference>
<sequence>MAAEPTVSSSHVEHLLAEIESSDGLLGPTLRAVYDGEQHTEFMDKLEERIRVHDKDIERMCNYHYQGFIESVNELLKVRGEARKLKIKVKEVNESMQESGRELTSKCENLIYCRTTQRNIVSAIETLSLVYQS</sequence>
<keyword evidence="3" id="KW-1185">Reference proteome</keyword>
<protein>
    <submittedName>
        <fullName evidence="2">Exocyst complex component 6B</fullName>
    </submittedName>
</protein>
<proteinExistence type="predicted"/>
<dbReference type="PANTHER" id="PTHR12702">
    <property type="entry name" value="SEC15"/>
    <property type="match status" value="1"/>
</dbReference>
<dbReference type="OrthoDB" id="10267033at2759"/>
<reference evidence="2" key="1">
    <citation type="submission" date="2023-01" db="EMBL/GenBank/DDBJ databases">
        <title>Genome assembly of the deep-sea coral Lophelia pertusa.</title>
        <authorList>
            <person name="Herrera S."/>
            <person name="Cordes E."/>
        </authorList>
    </citation>
    <scope>NUCLEOTIDE SEQUENCE</scope>
    <source>
        <strain evidence="2">USNM1676648</strain>
        <tissue evidence="2">Polyp</tissue>
    </source>
</reference>
<dbReference type="PANTHER" id="PTHR12702:SF0">
    <property type="entry name" value="EXOCYST COMPLEX COMPONENT 6"/>
    <property type="match status" value="1"/>
</dbReference>
<feature type="domain" description="Exocyst complex component EXOC6/Sec15 N-terminal" evidence="1">
    <location>
        <begin position="45"/>
        <end position="131"/>
    </location>
</feature>
<comment type="caution">
    <text evidence="2">The sequence shown here is derived from an EMBL/GenBank/DDBJ whole genome shotgun (WGS) entry which is preliminary data.</text>
</comment>
<dbReference type="GO" id="GO:0016020">
    <property type="term" value="C:membrane"/>
    <property type="evidence" value="ECO:0007669"/>
    <property type="project" value="TreeGrafter"/>
</dbReference>
<accession>A0A9X0A2Q3</accession>
<dbReference type="EMBL" id="MU825401">
    <property type="protein sequence ID" value="KAJ7392373.1"/>
    <property type="molecule type" value="Genomic_DNA"/>
</dbReference>
<evidence type="ECO:0000313" key="3">
    <source>
        <dbReference type="Proteomes" id="UP001163046"/>
    </source>
</evidence>
<dbReference type="Pfam" id="PF20651">
    <property type="entry name" value="EXOC6_Sec15_N"/>
    <property type="match status" value="1"/>
</dbReference>
<gene>
    <name evidence="2" type="primary">EXOC6B</name>
    <name evidence="2" type="ORF">OS493_012033</name>
</gene>
<dbReference type="GO" id="GO:0006893">
    <property type="term" value="P:Golgi to plasma membrane transport"/>
    <property type="evidence" value="ECO:0007669"/>
    <property type="project" value="TreeGrafter"/>
</dbReference>
<dbReference type="GO" id="GO:0090522">
    <property type="term" value="P:vesicle tethering involved in exocytosis"/>
    <property type="evidence" value="ECO:0007669"/>
    <property type="project" value="InterPro"/>
</dbReference>
<evidence type="ECO:0000259" key="1">
    <source>
        <dbReference type="Pfam" id="PF20651"/>
    </source>
</evidence>
<dbReference type="AlphaFoldDB" id="A0A9X0A2Q3"/>